<dbReference type="InterPro" id="IPR001841">
    <property type="entry name" value="Znf_RING"/>
</dbReference>
<keyword evidence="2" id="KW-0479">Metal-binding</keyword>
<dbReference type="AlphaFoldDB" id="A0A914AQD9"/>
<dbReference type="InterPro" id="IPR013083">
    <property type="entry name" value="Znf_RING/FYVE/PHD"/>
</dbReference>
<dbReference type="InterPro" id="IPR027370">
    <property type="entry name" value="Znf-RING_euk"/>
</dbReference>
<dbReference type="PANTHER" id="PTHR25462:SF296">
    <property type="entry name" value="MEIOTIC P26, ISOFORM F"/>
    <property type="match status" value="1"/>
</dbReference>
<reference evidence="8" key="1">
    <citation type="submission" date="2022-11" db="UniProtKB">
        <authorList>
            <consortium name="EnsemblMetazoa"/>
        </authorList>
    </citation>
    <scope>IDENTIFICATION</scope>
</reference>
<dbReference type="InterPro" id="IPR011042">
    <property type="entry name" value="6-blade_b-propeller_TolB-like"/>
</dbReference>
<dbReference type="InterPro" id="IPR017907">
    <property type="entry name" value="Znf_RING_CS"/>
</dbReference>
<dbReference type="SMART" id="SM00336">
    <property type="entry name" value="BBOX"/>
    <property type="match status" value="2"/>
</dbReference>
<keyword evidence="1" id="KW-0597">Phosphoprotein</keyword>
<evidence type="ECO:0000259" key="6">
    <source>
        <dbReference type="PROSITE" id="PS50089"/>
    </source>
</evidence>
<name>A0A914AQD9_PATMI</name>
<evidence type="ECO:0000256" key="5">
    <source>
        <dbReference type="PROSITE-ProRule" id="PRU00024"/>
    </source>
</evidence>
<organism evidence="8 9">
    <name type="scientific">Patiria miniata</name>
    <name type="common">Bat star</name>
    <name type="synonym">Asterina miniata</name>
    <dbReference type="NCBI Taxonomy" id="46514"/>
    <lineage>
        <taxon>Eukaryota</taxon>
        <taxon>Metazoa</taxon>
        <taxon>Echinodermata</taxon>
        <taxon>Eleutherozoa</taxon>
        <taxon>Asterozoa</taxon>
        <taxon>Asteroidea</taxon>
        <taxon>Valvatacea</taxon>
        <taxon>Valvatida</taxon>
        <taxon>Asterinidae</taxon>
        <taxon>Patiria</taxon>
    </lineage>
</organism>
<protein>
    <submittedName>
        <fullName evidence="8">Uncharacterized protein</fullName>
    </submittedName>
</protein>
<dbReference type="EnsemblMetazoa" id="XM_038209726.1">
    <property type="protein sequence ID" value="XP_038065654.1"/>
    <property type="gene ID" value="LOC119735792"/>
</dbReference>
<keyword evidence="9" id="KW-1185">Reference proteome</keyword>
<dbReference type="SMART" id="SM00184">
    <property type="entry name" value="RING"/>
    <property type="match status" value="2"/>
</dbReference>
<evidence type="ECO:0000313" key="8">
    <source>
        <dbReference type="EnsemblMetazoa" id="XP_038065654.1"/>
    </source>
</evidence>
<dbReference type="Proteomes" id="UP000887568">
    <property type="component" value="Unplaced"/>
</dbReference>
<dbReference type="PROSITE" id="PS50089">
    <property type="entry name" value="ZF_RING_2"/>
    <property type="match status" value="1"/>
</dbReference>
<evidence type="ECO:0000259" key="7">
    <source>
        <dbReference type="PROSITE" id="PS50119"/>
    </source>
</evidence>
<evidence type="ECO:0000256" key="2">
    <source>
        <dbReference type="ARBA" id="ARBA00022723"/>
    </source>
</evidence>
<dbReference type="OrthoDB" id="264520at2759"/>
<dbReference type="CDD" id="cd19757">
    <property type="entry name" value="Bbox1"/>
    <property type="match status" value="1"/>
</dbReference>
<feature type="domain" description="B box-type" evidence="7">
    <location>
        <begin position="168"/>
        <end position="210"/>
    </location>
</feature>
<proteinExistence type="predicted"/>
<dbReference type="GeneID" id="119735792"/>
<accession>A0A914AQD9</accession>
<dbReference type="SUPFAM" id="SSF101898">
    <property type="entry name" value="NHL repeat"/>
    <property type="match status" value="1"/>
</dbReference>
<dbReference type="RefSeq" id="XP_038065654.1">
    <property type="nucleotide sequence ID" value="XM_038209726.1"/>
</dbReference>
<dbReference type="Pfam" id="PF00643">
    <property type="entry name" value="zf-B_box"/>
    <property type="match status" value="1"/>
</dbReference>
<evidence type="ECO:0000256" key="3">
    <source>
        <dbReference type="ARBA" id="ARBA00022771"/>
    </source>
</evidence>
<feature type="domain" description="B box-type" evidence="7">
    <location>
        <begin position="102"/>
        <end position="149"/>
    </location>
</feature>
<dbReference type="PROSITE" id="PS00518">
    <property type="entry name" value="ZF_RING_1"/>
    <property type="match status" value="1"/>
</dbReference>
<dbReference type="OMA" id="HFYCNTC"/>
<keyword evidence="4" id="KW-0862">Zinc</keyword>
<sequence>MAGITICQSVLERISHSHLDCPICSNRFKHPKLLDCLHSFCTECLEGLRQTHDPDSPTLVCPICRKETRLSKDGVSALGNNFSLMALVEEFNRQEELLRVLRSKVRCQQCDSMEEVVFKCTDCDHFMCLKCKEVHEQLENSENHRLVAISDPSIGKYPIGKTPQRQRSEEVRCKKHGDLFHFYCNTCQVLVCTACTALDHHSPEHDFVEVSSAEESCRKELQDLLCRVKRSKKETQDAMDLTDMALCKLKAAANQVVTEITEAANREVDKVRQREVALKRRVGQIDQDRSAVYDRSFVGYCAQLQHADKTITRVCELLEGCTSLELLAQKQTIQSTLRAAADKYSPPKLDELFFGTFNFQSKEIPQNFGQFVLSKWKLRVEFGAGGDVTTSFQMAQEVSTFADGDILTADADKNKVTVHDPKGQFKCYFDGKTDQSEKCLKVPSSISVNHQDDRLFVVDGPVVKVFNQEQMHLYNFAPSLAGVCCEHEAGLKSVDDSRDTTEKIAEISTARQEALNLNTEPEAGTMGASEPVAAVGSELVAEVGSKATSDVKTEAVTKYIASCLAVADSLVALGVETKKVISLHNLDGSPIRTLPADLVEDNLAINKTKELIFTNYRRSRLVSMDLYGNKVFSVETTHKGKLVKPMGVCCEGHSNIYVAVHLGLGRGEGEIHHYDNEGRKVGHIIQSLYNPLGLALTPRGELVVADKNSVKIFQKVKCNTEISDLTYV</sequence>
<dbReference type="InterPro" id="IPR000315">
    <property type="entry name" value="Znf_B-box"/>
</dbReference>
<evidence type="ECO:0000256" key="4">
    <source>
        <dbReference type="ARBA" id="ARBA00022833"/>
    </source>
</evidence>
<dbReference type="PANTHER" id="PTHR25462">
    <property type="entry name" value="BONUS, ISOFORM C-RELATED"/>
    <property type="match status" value="1"/>
</dbReference>
<evidence type="ECO:0000256" key="1">
    <source>
        <dbReference type="ARBA" id="ARBA00022553"/>
    </source>
</evidence>
<dbReference type="Gene3D" id="3.30.160.60">
    <property type="entry name" value="Classic Zinc Finger"/>
    <property type="match status" value="1"/>
</dbReference>
<dbReference type="PROSITE" id="PS50119">
    <property type="entry name" value="ZF_BBOX"/>
    <property type="match status" value="2"/>
</dbReference>
<dbReference type="SUPFAM" id="SSF57845">
    <property type="entry name" value="B-box zinc-binding domain"/>
    <property type="match status" value="1"/>
</dbReference>
<keyword evidence="3 5" id="KW-0863">Zinc-finger</keyword>
<dbReference type="GO" id="GO:0008270">
    <property type="term" value="F:zinc ion binding"/>
    <property type="evidence" value="ECO:0007669"/>
    <property type="project" value="UniProtKB-KW"/>
</dbReference>
<dbReference type="Gene3D" id="2.120.10.30">
    <property type="entry name" value="TolB, C-terminal domain"/>
    <property type="match status" value="2"/>
</dbReference>
<dbReference type="SUPFAM" id="SSF57850">
    <property type="entry name" value="RING/U-box"/>
    <property type="match status" value="1"/>
</dbReference>
<dbReference type="Pfam" id="PF13445">
    <property type="entry name" value="zf-RING_UBOX"/>
    <property type="match status" value="1"/>
</dbReference>
<feature type="domain" description="RING-type" evidence="6">
    <location>
        <begin position="21"/>
        <end position="65"/>
    </location>
</feature>
<dbReference type="Gene3D" id="3.30.40.10">
    <property type="entry name" value="Zinc/RING finger domain, C3HC4 (zinc finger)"/>
    <property type="match status" value="1"/>
</dbReference>
<dbReference type="InterPro" id="IPR047153">
    <property type="entry name" value="TRIM45/56/19-like"/>
</dbReference>
<evidence type="ECO:0000313" key="9">
    <source>
        <dbReference type="Proteomes" id="UP000887568"/>
    </source>
</evidence>